<dbReference type="InterPro" id="IPR049343">
    <property type="entry name" value="Transposase_29"/>
</dbReference>
<dbReference type="EMBL" id="ATBP01001062">
    <property type="protein sequence ID" value="ETR68131.1"/>
    <property type="molecule type" value="Genomic_DNA"/>
</dbReference>
<dbReference type="AlphaFoldDB" id="A0A1V1NZX7"/>
<proteinExistence type="predicted"/>
<sequence length="758" mass="88140">MKALQSSLPFLPEDAILLSDVLAYSNNDGFIQFFNATGIIYRCLENDKDSLYYALGMFSELKLAKIRDLSNNFAVSDSTIYRYKDKFKKGCKSKIQVSTQVQSSKLNNEKINIAQYYLNNGDSIRSAAKKLNISEGTIRYAIKMKRIVYSETIPAKKPLKAPSQRSIDDLQGSQGIGVKRNVERALARMGRIKEANPVFEAVDGLARVGVFLSLPMLLSQGLIEVGEEVFGSLKQGFFGLRSVLLCIAFMSLLRIKNIEQLKEHSPGELGILLGMDRFPEVKTIRRKIEEIGQKGRSKEFSKQLSKRWADESPQTLGFLYIDGHVRAYNGKKKIPKTHISRRRLCMPATTDFWVNESNSEPLFMVTTEANDSMLKVIENEILPEIKRVVTAERRITLVFDREGWSPNSFQRWDKKGFDILTYRKGNYDPWPLENFIEVEKVICGNIVKYNLGQRSIKLSNGMWVREIRRLCKNGHQTSIITTLQKPCFVELAYRMFFRWSQENYFKYMRQEYNIDHLYTYKTVQADPNRLVPNPHRKLFQKEYNSIKYQIDKTMKEYGEISLQKNNDNGDKSNNKKNKKKTKSSNKKNLTSQSTNSNQSDVDELEVKINELQMKIKDFQEKQNILKEKIKNQPEKIKIKEIFNNDDDIVMLETERKMFIDTIKMLCYRAETELFNLIYPFFSRHADEGRAFIRSIFYLSGDIIPDDESGHIKIRYHTLVNRRANMALKEICKLMNEKQIRYPGTKKIIIYESQQDELI</sequence>
<evidence type="ECO:0000256" key="2">
    <source>
        <dbReference type="SAM" id="MobiDB-lite"/>
    </source>
</evidence>
<accession>A0A1V1NZX7</accession>
<feature type="domain" description="Nuclease-associated modular DNA-binding 1" evidence="3">
    <location>
        <begin position="122"/>
        <end position="142"/>
    </location>
</feature>
<comment type="caution">
    <text evidence="4">The sequence shown here is derived from an EMBL/GenBank/DDBJ whole genome shotgun (WGS) entry which is preliminary data.</text>
</comment>
<organism evidence="4 5">
    <name type="scientific">Candidatus Magnetoglobus multicellularis str. Araruama</name>
    <dbReference type="NCBI Taxonomy" id="890399"/>
    <lineage>
        <taxon>Bacteria</taxon>
        <taxon>Pseudomonadati</taxon>
        <taxon>Thermodesulfobacteriota</taxon>
        <taxon>Desulfobacteria</taxon>
        <taxon>Desulfobacterales</taxon>
        <taxon>Desulfobacteraceae</taxon>
        <taxon>Candidatus Magnetoglobus</taxon>
    </lineage>
</organism>
<feature type="compositionally biased region" description="Low complexity" evidence="2">
    <location>
        <begin position="586"/>
        <end position="599"/>
    </location>
</feature>
<dbReference type="InterPro" id="IPR010896">
    <property type="entry name" value="NUMOD1"/>
</dbReference>
<dbReference type="Pfam" id="PF21804">
    <property type="entry name" value="Transposase_29"/>
    <property type="match status" value="1"/>
</dbReference>
<protein>
    <recommendedName>
        <fullName evidence="3">Nuclease-associated modular DNA-binding 1 domain-containing protein</fullName>
    </recommendedName>
</protein>
<reference evidence="5" key="1">
    <citation type="submission" date="2012-11" db="EMBL/GenBank/DDBJ databases">
        <authorList>
            <person name="Lucero-Rivera Y.E."/>
            <person name="Tovar-Ramirez D."/>
        </authorList>
    </citation>
    <scope>NUCLEOTIDE SEQUENCE [LARGE SCALE GENOMIC DNA]</scope>
    <source>
        <strain evidence="5">Araruama</strain>
    </source>
</reference>
<evidence type="ECO:0000313" key="4">
    <source>
        <dbReference type="EMBL" id="ETR68131.1"/>
    </source>
</evidence>
<dbReference type="Proteomes" id="UP000189670">
    <property type="component" value="Unassembled WGS sequence"/>
</dbReference>
<feature type="compositionally biased region" description="Basic residues" evidence="2">
    <location>
        <begin position="574"/>
        <end position="585"/>
    </location>
</feature>
<feature type="coiled-coil region" evidence="1">
    <location>
        <begin position="601"/>
        <end position="628"/>
    </location>
</feature>
<keyword evidence="1" id="KW-0175">Coiled coil</keyword>
<feature type="region of interest" description="Disordered" evidence="2">
    <location>
        <begin position="562"/>
        <end position="601"/>
    </location>
</feature>
<name>A0A1V1NZX7_9BACT</name>
<dbReference type="Pfam" id="PF07453">
    <property type="entry name" value="NUMOD1"/>
    <property type="match status" value="1"/>
</dbReference>
<evidence type="ECO:0000256" key="1">
    <source>
        <dbReference type="SAM" id="Coils"/>
    </source>
</evidence>
<gene>
    <name evidence="4" type="ORF">OMM_04743</name>
</gene>
<evidence type="ECO:0000313" key="5">
    <source>
        <dbReference type="Proteomes" id="UP000189670"/>
    </source>
</evidence>
<evidence type="ECO:0000259" key="3">
    <source>
        <dbReference type="Pfam" id="PF07453"/>
    </source>
</evidence>